<organism evidence="1 2">
    <name type="scientific">Lithospermum erythrorhizon</name>
    <name type="common">Purple gromwell</name>
    <name type="synonym">Lithospermum officinale var. erythrorhizon</name>
    <dbReference type="NCBI Taxonomy" id="34254"/>
    <lineage>
        <taxon>Eukaryota</taxon>
        <taxon>Viridiplantae</taxon>
        <taxon>Streptophyta</taxon>
        <taxon>Embryophyta</taxon>
        <taxon>Tracheophyta</taxon>
        <taxon>Spermatophyta</taxon>
        <taxon>Magnoliopsida</taxon>
        <taxon>eudicotyledons</taxon>
        <taxon>Gunneridae</taxon>
        <taxon>Pentapetalae</taxon>
        <taxon>asterids</taxon>
        <taxon>lamiids</taxon>
        <taxon>Boraginales</taxon>
        <taxon>Boraginaceae</taxon>
        <taxon>Boraginoideae</taxon>
        <taxon>Lithospermeae</taxon>
        <taxon>Lithospermum</taxon>
    </lineage>
</organism>
<dbReference type="Proteomes" id="UP001454036">
    <property type="component" value="Unassembled WGS sequence"/>
</dbReference>
<dbReference type="Pfam" id="PF04720">
    <property type="entry name" value="PDDEXK_6"/>
    <property type="match status" value="1"/>
</dbReference>
<name>A0AAV3RXS1_LITER</name>
<dbReference type="InterPro" id="IPR006502">
    <property type="entry name" value="PDDEXK-like"/>
</dbReference>
<gene>
    <name evidence="1" type="ORF">LIER_33017</name>
</gene>
<protein>
    <recommendedName>
        <fullName evidence="3">DUF506 family protein</fullName>
    </recommendedName>
</protein>
<proteinExistence type="predicted"/>
<sequence length="304" mass="34484">MNTFSRKKRVTDPFDDEAKARLFGLFEPGSVSSGSEHSAHKFDEDDVASPSFSDLLCGVLFDNESSGIMSAELKSNDSDTESLDYDSAGPIHELKLILTQDRNTDTFKDVLRVNVVKSMEIFTCVENNDNKSILRRNVMSFLRNLGYNAAICKTKWGRSGGLNAGNFEFIDVIRSDTSTRYFIELDFMSEFQLARPTKSYEEILNSLPKLFVSNEDELKRILRIVSDVARRSFKSCGLHIPPWRKHRFMQQKWFGPYRRTVNLFPASFGPVLPCDNKFAVKCRAVGFDESGVNGRLLPVTTPTR</sequence>
<evidence type="ECO:0000313" key="2">
    <source>
        <dbReference type="Proteomes" id="UP001454036"/>
    </source>
</evidence>
<keyword evidence="2" id="KW-1185">Reference proteome</keyword>
<reference evidence="1 2" key="1">
    <citation type="submission" date="2024-01" db="EMBL/GenBank/DDBJ databases">
        <title>The complete chloroplast genome sequence of Lithospermum erythrorhizon: insights into the phylogenetic relationship among Boraginaceae species and the maternal lineages of purple gromwells.</title>
        <authorList>
            <person name="Okada T."/>
            <person name="Watanabe K."/>
        </authorList>
    </citation>
    <scope>NUCLEOTIDE SEQUENCE [LARGE SCALE GENOMIC DNA]</scope>
</reference>
<accession>A0AAV3RXS1</accession>
<dbReference type="AlphaFoldDB" id="A0AAV3RXS1"/>
<dbReference type="EMBL" id="BAABME010013007">
    <property type="protein sequence ID" value="GAA0185729.1"/>
    <property type="molecule type" value="Genomic_DNA"/>
</dbReference>
<dbReference type="PANTHER" id="PTHR31579:SF84">
    <property type="entry name" value="F21O3.6 PROTEIN"/>
    <property type="match status" value="1"/>
</dbReference>
<comment type="caution">
    <text evidence="1">The sequence shown here is derived from an EMBL/GenBank/DDBJ whole genome shotgun (WGS) entry which is preliminary data.</text>
</comment>
<dbReference type="NCBIfam" id="TIGR01615">
    <property type="entry name" value="A_thal_3542"/>
    <property type="match status" value="1"/>
</dbReference>
<evidence type="ECO:0008006" key="3">
    <source>
        <dbReference type="Google" id="ProtNLM"/>
    </source>
</evidence>
<evidence type="ECO:0000313" key="1">
    <source>
        <dbReference type="EMBL" id="GAA0185729.1"/>
    </source>
</evidence>
<dbReference type="PANTHER" id="PTHR31579">
    <property type="entry name" value="OS03G0796600 PROTEIN"/>
    <property type="match status" value="1"/>
</dbReference>